<evidence type="ECO:0000313" key="2">
    <source>
        <dbReference type="Proteomes" id="UP000002630"/>
    </source>
</evidence>
<accession>D7FQA5</accession>
<keyword evidence="2" id="KW-1185">Reference proteome</keyword>
<reference evidence="1 2" key="1">
    <citation type="journal article" date="2010" name="Nature">
        <title>The Ectocarpus genome and the independent evolution of multicellularity in brown algae.</title>
        <authorList>
            <person name="Cock J.M."/>
            <person name="Sterck L."/>
            <person name="Rouze P."/>
            <person name="Scornet D."/>
            <person name="Allen A.E."/>
            <person name="Amoutzias G."/>
            <person name="Anthouard V."/>
            <person name="Artiguenave F."/>
            <person name="Aury J.M."/>
            <person name="Badger J.H."/>
            <person name="Beszteri B."/>
            <person name="Billiau K."/>
            <person name="Bonnet E."/>
            <person name="Bothwell J.H."/>
            <person name="Bowler C."/>
            <person name="Boyen C."/>
            <person name="Brownlee C."/>
            <person name="Carrano C.J."/>
            <person name="Charrier B."/>
            <person name="Cho G.Y."/>
            <person name="Coelho S.M."/>
            <person name="Collen J."/>
            <person name="Corre E."/>
            <person name="Da Silva C."/>
            <person name="Delage L."/>
            <person name="Delaroque N."/>
            <person name="Dittami S.M."/>
            <person name="Doulbeau S."/>
            <person name="Elias M."/>
            <person name="Farnham G."/>
            <person name="Gachon C.M."/>
            <person name="Gschloessl B."/>
            <person name="Heesch S."/>
            <person name="Jabbari K."/>
            <person name="Jubin C."/>
            <person name="Kawai H."/>
            <person name="Kimura K."/>
            <person name="Kloareg B."/>
            <person name="Kupper F.C."/>
            <person name="Lang D."/>
            <person name="Le Bail A."/>
            <person name="Leblanc C."/>
            <person name="Lerouge P."/>
            <person name="Lohr M."/>
            <person name="Lopez P.J."/>
            <person name="Martens C."/>
            <person name="Maumus F."/>
            <person name="Michel G."/>
            <person name="Miranda-Saavedra D."/>
            <person name="Morales J."/>
            <person name="Moreau H."/>
            <person name="Motomura T."/>
            <person name="Nagasato C."/>
            <person name="Napoli C.A."/>
            <person name="Nelson D.R."/>
            <person name="Nyvall-Collen P."/>
            <person name="Peters A.F."/>
            <person name="Pommier C."/>
            <person name="Potin P."/>
            <person name="Poulain J."/>
            <person name="Quesneville H."/>
            <person name="Read B."/>
            <person name="Rensing S.A."/>
            <person name="Ritter A."/>
            <person name="Rousvoal S."/>
            <person name="Samanta M."/>
            <person name="Samson G."/>
            <person name="Schroeder D.C."/>
            <person name="Segurens B."/>
            <person name="Strittmatter M."/>
            <person name="Tonon T."/>
            <person name="Tregear J.W."/>
            <person name="Valentin K."/>
            <person name="von Dassow P."/>
            <person name="Yamagishi T."/>
            <person name="Van de Peer Y."/>
            <person name="Wincker P."/>
        </authorList>
    </citation>
    <scope>NUCLEOTIDE SEQUENCE [LARGE SCALE GENOMIC DNA]</scope>
    <source>
        <strain evidence="2">Ec32 / CCAP1310/4</strain>
    </source>
</reference>
<name>D7FQA5_ECTSI</name>
<dbReference type="InParanoid" id="D7FQA5"/>
<dbReference type="EMBL" id="FN649727">
    <property type="protein sequence ID" value="CBJ48437.1"/>
    <property type="molecule type" value="Genomic_DNA"/>
</dbReference>
<dbReference type="EMBL" id="FN648375">
    <property type="protein sequence ID" value="CBJ48437.1"/>
    <property type="molecule type" value="Genomic_DNA"/>
</dbReference>
<evidence type="ECO:0000313" key="1">
    <source>
        <dbReference type="EMBL" id="CBJ48437.1"/>
    </source>
</evidence>
<gene>
    <name evidence="1" type="ORF">Esi_0002_0250</name>
</gene>
<dbReference type="Proteomes" id="UP000002630">
    <property type="component" value="Linkage Group LG02"/>
</dbReference>
<sequence>MIINKTVTMCLAPTGRGYRILLVLMTIASLDRSITNVPHLMGLKGGSSCS</sequence>
<organism evidence="1 2">
    <name type="scientific">Ectocarpus siliculosus</name>
    <name type="common">Brown alga</name>
    <name type="synonym">Conferva siliculosa</name>
    <dbReference type="NCBI Taxonomy" id="2880"/>
    <lineage>
        <taxon>Eukaryota</taxon>
        <taxon>Sar</taxon>
        <taxon>Stramenopiles</taxon>
        <taxon>Ochrophyta</taxon>
        <taxon>PX clade</taxon>
        <taxon>Phaeophyceae</taxon>
        <taxon>Ectocarpales</taxon>
        <taxon>Ectocarpaceae</taxon>
        <taxon>Ectocarpus</taxon>
    </lineage>
</organism>
<dbReference type="AlphaFoldDB" id="D7FQA5"/>
<protein>
    <submittedName>
        <fullName evidence="1">Uncharacterized protein</fullName>
    </submittedName>
</protein>
<proteinExistence type="predicted"/>